<sequence length="64" mass="7130">MVQRISRSVKQFHTVIPGSYIPEWFSHQSVGNSLTVEIPPHSCSRVMGIVLCAIFSEQTNQSSP</sequence>
<dbReference type="EMBL" id="VIEB01000126">
    <property type="protein sequence ID" value="TQE05271.1"/>
    <property type="molecule type" value="Genomic_DNA"/>
</dbReference>
<organism evidence="4 5">
    <name type="scientific">Malus baccata</name>
    <name type="common">Siberian crab apple</name>
    <name type="synonym">Pyrus baccata</name>
    <dbReference type="NCBI Taxonomy" id="106549"/>
    <lineage>
        <taxon>Eukaryota</taxon>
        <taxon>Viridiplantae</taxon>
        <taxon>Streptophyta</taxon>
        <taxon>Embryophyta</taxon>
        <taxon>Tracheophyta</taxon>
        <taxon>Spermatophyta</taxon>
        <taxon>Magnoliopsida</taxon>
        <taxon>eudicotyledons</taxon>
        <taxon>Gunneridae</taxon>
        <taxon>Pentapetalae</taxon>
        <taxon>rosids</taxon>
        <taxon>fabids</taxon>
        <taxon>Rosales</taxon>
        <taxon>Rosaceae</taxon>
        <taxon>Amygdaloideae</taxon>
        <taxon>Maleae</taxon>
        <taxon>Malus</taxon>
    </lineage>
</organism>
<protein>
    <recommendedName>
        <fullName evidence="3">C-JID domain-containing protein</fullName>
    </recommendedName>
</protein>
<gene>
    <name evidence="4" type="ORF">C1H46_009128</name>
</gene>
<keyword evidence="2" id="KW-0677">Repeat</keyword>
<reference evidence="4 5" key="1">
    <citation type="journal article" date="2019" name="G3 (Bethesda)">
        <title>Sequencing of a Wild Apple (Malus baccata) Genome Unravels the Differences Between Cultivated and Wild Apple Species Regarding Disease Resistance and Cold Tolerance.</title>
        <authorList>
            <person name="Chen X."/>
        </authorList>
    </citation>
    <scope>NUCLEOTIDE SEQUENCE [LARGE SCALE GENOMIC DNA]</scope>
    <source>
        <strain evidence="5">cv. Shandingzi</strain>
        <tissue evidence="4">Leaves</tissue>
    </source>
</reference>
<keyword evidence="1" id="KW-0433">Leucine-rich repeat</keyword>
<keyword evidence="5" id="KW-1185">Reference proteome</keyword>
<evidence type="ECO:0000259" key="3">
    <source>
        <dbReference type="Pfam" id="PF20160"/>
    </source>
</evidence>
<proteinExistence type="predicted"/>
<evidence type="ECO:0000256" key="2">
    <source>
        <dbReference type="ARBA" id="ARBA00022737"/>
    </source>
</evidence>
<name>A0A540N2J4_MALBA</name>
<evidence type="ECO:0000313" key="5">
    <source>
        <dbReference type="Proteomes" id="UP000315295"/>
    </source>
</evidence>
<dbReference type="InterPro" id="IPR045344">
    <property type="entry name" value="C-JID"/>
</dbReference>
<evidence type="ECO:0000313" key="4">
    <source>
        <dbReference type="EMBL" id="TQE05271.1"/>
    </source>
</evidence>
<accession>A0A540N2J4</accession>
<dbReference type="AlphaFoldDB" id="A0A540N2J4"/>
<dbReference type="Pfam" id="PF20160">
    <property type="entry name" value="C-JID"/>
    <property type="match status" value="1"/>
</dbReference>
<evidence type="ECO:0000256" key="1">
    <source>
        <dbReference type="ARBA" id="ARBA00022614"/>
    </source>
</evidence>
<dbReference type="Proteomes" id="UP000315295">
    <property type="component" value="Unassembled WGS sequence"/>
</dbReference>
<comment type="caution">
    <text evidence="4">The sequence shown here is derived from an EMBL/GenBank/DDBJ whole genome shotgun (WGS) entry which is preliminary data.</text>
</comment>
<feature type="domain" description="C-JID" evidence="3">
    <location>
        <begin position="16"/>
        <end position="57"/>
    </location>
</feature>